<dbReference type="EMBL" id="JAINUG010000289">
    <property type="protein sequence ID" value="KAJ8383617.1"/>
    <property type="molecule type" value="Genomic_DNA"/>
</dbReference>
<sequence length="107" mass="11542">MRIAHHRASVQATGGGISATNLTPEDDRIGAIIGESAVVGVFAEGDTDHFTAAASEDEELIQRRTLPHRRNLPGPHQHPLQAIPVRGGSYLRLSYGHKGILFSQLVK</sequence>
<evidence type="ECO:0000256" key="1">
    <source>
        <dbReference type="SAM" id="MobiDB-lite"/>
    </source>
</evidence>
<reference evidence="2" key="1">
    <citation type="journal article" date="2023" name="Science">
        <title>Genome structures resolve the early diversification of teleost fishes.</title>
        <authorList>
            <person name="Parey E."/>
            <person name="Louis A."/>
            <person name="Montfort J."/>
            <person name="Bouchez O."/>
            <person name="Roques C."/>
            <person name="Iampietro C."/>
            <person name="Lluch J."/>
            <person name="Castinel A."/>
            <person name="Donnadieu C."/>
            <person name="Desvignes T."/>
            <person name="Floi Bucao C."/>
            <person name="Jouanno E."/>
            <person name="Wen M."/>
            <person name="Mejri S."/>
            <person name="Dirks R."/>
            <person name="Jansen H."/>
            <person name="Henkel C."/>
            <person name="Chen W.J."/>
            <person name="Zahm M."/>
            <person name="Cabau C."/>
            <person name="Klopp C."/>
            <person name="Thompson A.W."/>
            <person name="Robinson-Rechavi M."/>
            <person name="Braasch I."/>
            <person name="Lecointre G."/>
            <person name="Bobe J."/>
            <person name="Postlethwait J.H."/>
            <person name="Berthelot C."/>
            <person name="Roest Crollius H."/>
            <person name="Guiguen Y."/>
        </authorList>
    </citation>
    <scope>NUCLEOTIDE SEQUENCE</scope>
    <source>
        <strain evidence="2">NC1722</strain>
    </source>
</reference>
<name>A0AAD7RGR8_9TELE</name>
<protein>
    <submittedName>
        <fullName evidence="2">Uncharacterized protein</fullName>
    </submittedName>
</protein>
<organism evidence="2 3">
    <name type="scientific">Aldrovandia affinis</name>
    <dbReference type="NCBI Taxonomy" id="143900"/>
    <lineage>
        <taxon>Eukaryota</taxon>
        <taxon>Metazoa</taxon>
        <taxon>Chordata</taxon>
        <taxon>Craniata</taxon>
        <taxon>Vertebrata</taxon>
        <taxon>Euteleostomi</taxon>
        <taxon>Actinopterygii</taxon>
        <taxon>Neopterygii</taxon>
        <taxon>Teleostei</taxon>
        <taxon>Notacanthiformes</taxon>
        <taxon>Halosauridae</taxon>
        <taxon>Aldrovandia</taxon>
    </lineage>
</organism>
<dbReference type="Proteomes" id="UP001221898">
    <property type="component" value="Unassembled WGS sequence"/>
</dbReference>
<dbReference type="AlphaFoldDB" id="A0AAD7RGR8"/>
<evidence type="ECO:0000313" key="3">
    <source>
        <dbReference type="Proteomes" id="UP001221898"/>
    </source>
</evidence>
<evidence type="ECO:0000313" key="2">
    <source>
        <dbReference type="EMBL" id="KAJ8383617.1"/>
    </source>
</evidence>
<feature type="region of interest" description="Disordered" evidence="1">
    <location>
        <begin position="1"/>
        <end position="23"/>
    </location>
</feature>
<comment type="caution">
    <text evidence="2">The sequence shown here is derived from an EMBL/GenBank/DDBJ whole genome shotgun (WGS) entry which is preliminary data.</text>
</comment>
<proteinExistence type="predicted"/>
<keyword evidence="3" id="KW-1185">Reference proteome</keyword>
<gene>
    <name evidence="2" type="ORF">AAFF_G00216900</name>
</gene>
<accession>A0AAD7RGR8</accession>